<comment type="function">
    <text evidence="10">Involved in targeting and insertion of nascent membrane proteins into the cytoplasmic membrane. Binds to the hydrophobic signal sequence of the ribosome-nascent chain (RNC) as it emerges from the ribosomes. The SRP-RNC complex is then targeted to the cytoplasmic membrane where it interacts with the SRP receptor FtsY. Interaction with FtsY leads to the transfer of the RNC complex to the Sec translocase for insertion into the membrane, the hydrolysis of GTP by both Ffh and FtsY, and the dissociation of the SRP-FtsY complex into the individual components.</text>
</comment>
<reference evidence="13 14" key="1">
    <citation type="journal article" date="2016" name="Int. J. Syst. Evol. Microbiol.">
        <title>Arsenicitalea aurantiaca gen. nov., sp. nov., a new member of the family Hyphomicrobiaceae, isolated from high-arsenic sediment.</title>
        <authorList>
            <person name="Mu Y."/>
            <person name="Zhou L."/>
            <person name="Zeng X.C."/>
            <person name="Liu L."/>
            <person name="Pan Y."/>
            <person name="Chen X."/>
            <person name="Wang J."/>
            <person name="Li S."/>
            <person name="Li W.J."/>
            <person name="Wang Y."/>
        </authorList>
    </citation>
    <scope>NUCLEOTIDE SEQUENCE [LARGE SCALE GENOMIC DNA]</scope>
    <source>
        <strain evidence="13 14">42-50</strain>
    </source>
</reference>
<protein>
    <recommendedName>
        <fullName evidence="10">Signal recognition particle protein</fullName>
        <ecNumber evidence="10">3.6.5.4</ecNumber>
    </recommendedName>
    <alternativeName>
        <fullName evidence="10">Fifty-four homolog</fullName>
    </alternativeName>
</protein>
<name>A0A433X7L8_9HYPH</name>
<feature type="domain" description="SRP54-type proteins GTP-binding" evidence="12">
    <location>
        <begin position="269"/>
        <end position="282"/>
    </location>
</feature>
<evidence type="ECO:0000313" key="13">
    <source>
        <dbReference type="EMBL" id="RUT30038.1"/>
    </source>
</evidence>
<comment type="subcellular location">
    <subcellularLocation>
        <location evidence="1">Cell inner membrane</location>
        <topology evidence="1">Peripheral membrane protein</topology>
        <orientation evidence="1">Cytoplasmic side</orientation>
    </subcellularLocation>
    <subcellularLocation>
        <location evidence="10">Cytoplasm</location>
    </subcellularLocation>
    <text evidence="10">The SRP-RNC complex is targeted to the cytoplasmic membrane.</text>
</comment>
<dbReference type="SMART" id="SM00382">
    <property type="entry name" value="AAA"/>
    <property type="match status" value="1"/>
</dbReference>
<dbReference type="Pfam" id="PF02978">
    <property type="entry name" value="SRP_SPB"/>
    <property type="match status" value="1"/>
</dbReference>
<dbReference type="GO" id="GO:0008312">
    <property type="term" value="F:7S RNA binding"/>
    <property type="evidence" value="ECO:0007669"/>
    <property type="project" value="InterPro"/>
</dbReference>
<dbReference type="InterPro" id="IPR004125">
    <property type="entry name" value="Signal_recog_particle_SRP54_M"/>
</dbReference>
<dbReference type="GO" id="GO:0003924">
    <property type="term" value="F:GTPase activity"/>
    <property type="evidence" value="ECO:0007669"/>
    <property type="project" value="UniProtKB-UniRule"/>
</dbReference>
<dbReference type="GO" id="GO:0005525">
    <property type="term" value="F:GTP binding"/>
    <property type="evidence" value="ECO:0007669"/>
    <property type="project" value="UniProtKB-UniRule"/>
</dbReference>
<dbReference type="InterPro" id="IPR004780">
    <property type="entry name" value="SRP"/>
</dbReference>
<keyword evidence="10" id="KW-0963">Cytoplasm</keyword>
<evidence type="ECO:0000256" key="1">
    <source>
        <dbReference type="ARBA" id="ARBA00004515"/>
    </source>
</evidence>
<dbReference type="GO" id="GO:0005886">
    <property type="term" value="C:plasma membrane"/>
    <property type="evidence" value="ECO:0007669"/>
    <property type="project" value="UniProtKB-SubCell"/>
</dbReference>
<dbReference type="Pfam" id="PF00448">
    <property type="entry name" value="SRP54"/>
    <property type="match status" value="1"/>
</dbReference>
<dbReference type="RefSeq" id="WP_127188818.1">
    <property type="nucleotide sequence ID" value="NZ_RZNJ01000004.1"/>
</dbReference>
<dbReference type="InterPro" id="IPR022941">
    <property type="entry name" value="SRP54"/>
</dbReference>
<evidence type="ECO:0000256" key="3">
    <source>
        <dbReference type="ARBA" id="ARBA00022741"/>
    </source>
</evidence>
<dbReference type="Proteomes" id="UP000281547">
    <property type="component" value="Unassembled WGS sequence"/>
</dbReference>
<dbReference type="InterPro" id="IPR013822">
    <property type="entry name" value="Signal_recog_particl_SRP54_hlx"/>
</dbReference>
<dbReference type="SMART" id="SM00963">
    <property type="entry name" value="SRP54_N"/>
    <property type="match status" value="1"/>
</dbReference>
<dbReference type="OrthoDB" id="9804720at2"/>
<evidence type="ECO:0000256" key="6">
    <source>
        <dbReference type="ARBA" id="ARBA00023134"/>
    </source>
</evidence>
<keyword evidence="4 10" id="KW-0378">Hydrolase</keyword>
<feature type="region of interest" description="Disordered" evidence="11">
    <location>
        <begin position="504"/>
        <end position="529"/>
    </location>
</feature>
<sequence length="529" mass="56238">MFESLSDRLGKIFDGLRGRGALSEADVGEALREVRRALLEADVSLEVVRAFVEQVRERAIGAEVTRSVTPGQQVVKIVHDELVRVLGEAAVAIDLNAAPPVTIMMVGLQGSGKTTTTAKIAKRLSEKQGKKVLMASLDTRRPAAMDQLRILGEQISVATLPIVAGETPVEIARRAAREGRLGGFDVLILDTAGRTHIDEELMAETAEIKQLADPHEVLLVVDALTGQDAVNLARSFDTRVDITGIVMTRVDGDGRGGAALSMRAATGKPIKLIGVGERMDALEDFHPSRIADRILGMGDIVSLVEKAAQTVSAQDAQQMAKKFKKGQFDLEDLRNQLQQMKKMGGMGGLMALMPGVGQLKKAMAGANVDEKVFDRQIAIIGSMTKKERANPDLLNASRRKRIAAGAGVEVSEINKLMKQHRQMADMMKKVSKGGMGSLAGMFGGKMGGMLPPGGMPDVSKMDPAQLEQMARAAGIDPAALGQAMPKDMTEKLPTDVGKLLNSAPGLPGLGGAPRFPGLPGLGGFNPKKK</sequence>
<evidence type="ECO:0000313" key="14">
    <source>
        <dbReference type="Proteomes" id="UP000281547"/>
    </source>
</evidence>
<evidence type="ECO:0000256" key="5">
    <source>
        <dbReference type="ARBA" id="ARBA00022884"/>
    </source>
</evidence>
<dbReference type="InterPro" id="IPR027417">
    <property type="entry name" value="P-loop_NTPase"/>
</dbReference>
<keyword evidence="7 10" id="KW-0733">Signal recognition particle</keyword>
<dbReference type="PANTHER" id="PTHR11564:SF5">
    <property type="entry name" value="SIGNAL RECOGNITION PARTICLE SUBUNIT SRP54"/>
    <property type="match status" value="1"/>
</dbReference>
<feature type="binding site" evidence="10">
    <location>
        <begin position="248"/>
        <end position="251"/>
    </location>
    <ligand>
        <name>GTP</name>
        <dbReference type="ChEBI" id="CHEBI:37565"/>
    </ligand>
</feature>
<dbReference type="SUPFAM" id="SSF47446">
    <property type="entry name" value="Signal peptide-binding domain"/>
    <property type="match status" value="1"/>
</dbReference>
<feature type="compositionally biased region" description="Low complexity" evidence="11">
    <location>
        <begin position="504"/>
        <end position="518"/>
    </location>
</feature>
<evidence type="ECO:0000256" key="4">
    <source>
        <dbReference type="ARBA" id="ARBA00022801"/>
    </source>
</evidence>
<dbReference type="InterPro" id="IPR000897">
    <property type="entry name" value="SRP54_GTPase_dom"/>
</dbReference>
<evidence type="ECO:0000256" key="8">
    <source>
        <dbReference type="ARBA" id="ARBA00023274"/>
    </source>
</evidence>
<dbReference type="Pfam" id="PF02881">
    <property type="entry name" value="SRP54_N"/>
    <property type="match status" value="1"/>
</dbReference>
<dbReference type="EMBL" id="RZNJ01000004">
    <property type="protein sequence ID" value="RUT30038.1"/>
    <property type="molecule type" value="Genomic_DNA"/>
</dbReference>
<evidence type="ECO:0000256" key="9">
    <source>
        <dbReference type="ARBA" id="ARBA00048027"/>
    </source>
</evidence>
<dbReference type="EC" id="3.6.5.4" evidence="10"/>
<dbReference type="PROSITE" id="PS00300">
    <property type="entry name" value="SRP54"/>
    <property type="match status" value="1"/>
</dbReference>
<evidence type="ECO:0000259" key="12">
    <source>
        <dbReference type="PROSITE" id="PS00300"/>
    </source>
</evidence>
<dbReference type="AlphaFoldDB" id="A0A433X7L8"/>
<dbReference type="InterPro" id="IPR036891">
    <property type="entry name" value="Signal_recog_part_SRP54_M_sf"/>
</dbReference>
<dbReference type="HAMAP" id="MF_00306">
    <property type="entry name" value="SRP54"/>
    <property type="match status" value="1"/>
</dbReference>
<dbReference type="Gene3D" id="1.10.260.30">
    <property type="entry name" value="Signal recognition particle, SRP54 subunit, M-domain"/>
    <property type="match status" value="1"/>
</dbReference>
<comment type="domain">
    <text evidence="10">Composed of three domains: the N-terminal N domain, which is responsible for interactions with the ribosome, the central G domain, which binds GTP, and the C-terminal M domain, which binds the RNA and the signal sequence of the RNC.</text>
</comment>
<comment type="catalytic activity">
    <reaction evidence="9 10">
        <text>GTP + H2O = GDP + phosphate + H(+)</text>
        <dbReference type="Rhea" id="RHEA:19669"/>
        <dbReference type="ChEBI" id="CHEBI:15377"/>
        <dbReference type="ChEBI" id="CHEBI:15378"/>
        <dbReference type="ChEBI" id="CHEBI:37565"/>
        <dbReference type="ChEBI" id="CHEBI:43474"/>
        <dbReference type="ChEBI" id="CHEBI:58189"/>
        <dbReference type="EC" id="3.6.5.4"/>
    </reaction>
</comment>
<comment type="similarity">
    <text evidence="2 10">Belongs to the GTP-binding SRP family. SRP54 subfamily.</text>
</comment>
<comment type="subunit">
    <text evidence="10">Part of the signal recognition particle protein translocation system, which is composed of SRP and FtsY. SRP is a ribonucleoprotein composed of Ffh and a 4.5S RNA molecule.</text>
</comment>
<dbReference type="SUPFAM" id="SSF52540">
    <property type="entry name" value="P-loop containing nucleoside triphosphate hydrolases"/>
    <property type="match status" value="1"/>
</dbReference>
<dbReference type="GO" id="GO:0048500">
    <property type="term" value="C:signal recognition particle"/>
    <property type="evidence" value="ECO:0007669"/>
    <property type="project" value="UniProtKB-UniRule"/>
</dbReference>
<proteinExistence type="inferred from homology"/>
<evidence type="ECO:0000256" key="2">
    <source>
        <dbReference type="ARBA" id="ARBA00005450"/>
    </source>
</evidence>
<dbReference type="InterPro" id="IPR003593">
    <property type="entry name" value="AAA+_ATPase"/>
</dbReference>
<gene>
    <name evidence="10" type="primary">ffh</name>
    <name evidence="13" type="ORF">EMQ25_11945</name>
</gene>
<keyword evidence="8 10" id="KW-0687">Ribonucleoprotein</keyword>
<feature type="binding site" evidence="10">
    <location>
        <begin position="190"/>
        <end position="194"/>
    </location>
    <ligand>
        <name>GTP</name>
        <dbReference type="ChEBI" id="CHEBI:37565"/>
    </ligand>
</feature>
<organism evidence="13 14">
    <name type="scientific">Arsenicitalea aurantiaca</name>
    <dbReference type="NCBI Taxonomy" id="1783274"/>
    <lineage>
        <taxon>Bacteria</taxon>
        <taxon>Pseudomonadati</taxon>
        <taxon>Pseudomonadota</taxon>
        <taxon>Alphaproteobacteria</taxon>
        <taxon>Hyphomicrobiales</taxon>
        <taxon>Devosiaceae</taxon>
        <taxon>Arsenicitalea</taxon>
    </lineage>
</organism>
<dbReference type="CDD" id="cd18539">
    <property type="entry name" value="SRP_G"/>
    <property type="match status" value="1"/>
</dbReference>
<dbReference type="NCBIfam" id="TIGR00959">
    <property type="entry name" value="ffh"/>
    <property type="match status" value="1"/>
</dbReference>
<keyword evidence="6 10" id="KW-0342">GTP-binding</keyword>
<dbReference type="Gene3D" id="1.20.120.140">
    <property type="entry name" value="Signal recognition particle SRP54, nucleotide-binding domain"/>
    <property type="match status" value="1"/>
</dbReference>
<keyword evidence="3 10" id="KW-0547">Nucleotide-binding</keyword>
<dbReference type="PANTHER" id="PTHR11564">
    <property type="entry name" value="SIGNAL RECOGNITION PARTICLE 54K PROTEIN SRP54"/>
    <property type="match status" value="1"/>
</dbReference>
<keyword evidence="14" id="KW-1185">Reference proteome</keyword>
<comment type="caution">
    <text evidence="13">The sequence shown here is derived from an EMBL/GenBank/DDBJ whole genome shotgun (WGS) entry which is preliminary data.</text>
</comment>
<evidence type="ECO:0000256" key="10">
    <source>
        <dbReference type="HAMAP-Rule" id="MF_00306"/>
    </source>
</evidence>
<evidence type="ECO:0000256" key="7">
    <source>
        <dbReference type="ARBA" id="ARBA00023135"/>
    </source>
</evidence>
<dbReference type="GO" id="GO:0006614">
    <property type="term" value="P:SRP-dependent cotranslational protein targeting to membrane"/>
    <property type="evidence" value="ECO:0007669"/>
    <property type="project" value="InterPro"/>
</dbReference>
<accession>A0A433X7L8</accession>
<feature type="binding site" evidence="10">
    <location>
        <begin position="107"/>
        <end position="114"/>
    </location>
    <ligand>
        <name>GTP</name>
        <dbReference type="ChEBI" id="CHEBI:37565"/>
    </ligand>
</feature>
<dbReference type="SMART" id="SM00962">
    <property type="entry name" value="SRP54"/>
    <property type="match status" value="1"/>
</dbReference>
<keyword evidence="5 10" id="KW-0694">RNA-binding</keyword>
<evidence type="ECO:0000256" key="11">
    <source>
        <dbReference type="SAM" id="MobiDB-lite"/>
    </source>
</evidence>
<dbReference type="InterPro" id="IPR042101">
    <property type="entry name" value="SRP54_N_sf"/>
</dbReference>
<dbReference type="Gene3D" id="3.40.50.300">
    <property type="entry name" value="P-loop containing nucleotide triphosphate hydrolases"/>
    <property type="match status" value="1"/>
</dbReference>